<keyword evidence="2" id="KW-1185">Reference proteome</keyword>
<accession>A0A2T6ZQY7</accession>
<comment type="caution">
    <text evidence="1">The sequence shown here is derived from an EMBL/GenBank/DDBJ whole genome shotgun (WGS) entry which is preliminary data.</text>
</comment>
<dbReference type="OrthoDB" id="5411533at2759"/>
<organism evidence="1 2">
    <name type="scientific">Tuber borchii</name>
    <name type="common">White truffle</name>
    <dbReference type="NCBI Taxonomy" id="42251"/>
    <lineage>
        <taxon>Eukaryota</taxon>
        <taxon>Fungi</taxon>
        <taxon>Dikarya</taxon>
        <taxon>Ascomycota</taxon>
        <taxon>Pezizomycotina</taxon>
        <taxon>Pezizomycetes</taxon>
        <taxon>Pezizales</taxon>
        <taxon>Tuberaceae</taxon>
        <taxon>Tuber</taxon>
    </lineage>
</organism>
<name>A0A2T6ZQY7_TUBBO</name>
<evidence type="ECO:0000313" key="1">
    <source>
        <dbReference type="EMBL" id="PUU77886.1"/>
    </source>
</evidence>
<reference evidence="1 2" key="1">
    <citation type="submission" date="2017-04" db="EMBL/GenBank/DDBJ databases">
        <title>Draft genome sequence of Tuber borchii Vittad., a whitish edible truffle.</title>
        <authorList>
            <consortium name="DOE Joint Genome Institute"/>
            <person name="Murat C."/>
            <person name="Kuo A."/>
            <person name="Barry K.W."/>
            <person name="Clum A."/>
            <person name="Dockter R.B."/>
            <person name="Fauchery L."/>
            <person name="Iotti M."/>
            <person name="Kohler A."/>
            <person name="Labutti K."/>
            <person name="Lindquist E.A."/>
            <person name="Lipzen A."/>
            <person name="Ohm R.A."/>
            <person name="Wang M."/>
            <person name="Grigoriev I.V."/>
            <person name="Zambonelli A."/>
            <person name="Martin F.M."/>
        </authorList>
    </citation>
    <scope>NUCLEOTIDE SEQUENCE [LARGE SCALE GENOMIC DNA]</scope>
    <source>
        <strain evidence="1 2">Tbo3840</strain>
    </source>
</reference>
<protein>
    <submittedName>
        <fullName evidence="1">Uncharacterized protein</fullName>
    </submittedName>
</protein>
<gene>
    <name evidence="1" type="ORF">B9Z19DRAFT_985069</name>
</gene>
<proteinExistence type="predicted"/>
<dbReference type="AlphaFoldDB" id="A0A2T6ZQY7"/>
<dbReference type="Proteomes" id="UP000244722">
    <property type="component" value="Unassembled WGS sequence"/>
</dbReference>
<dbReference type="STRING" id="42251.A0A2T6ZQY7"/>
<evidence type="ECO:0000313" key="2">
    <source>
        <dbReference type="Proteomes" id="UP000244722"/>
    </source>
</evidence>
<dbReference type="EMBL" id="NESQ01000136">
    <property type="protein sequence ID" value="PUU77886.1"/>
    <property type="molecule type" value="Genomic_DNA"/>
</dbReference>
<feature type="non-terminal residue" evidence="1">
    <location>
        <position position="1"/>
    </location>
</feature>
<sequence>KKFGRSNSGLVHELWLSKEPAEVSEKCAEDGFISQLKYQSVRPTQHQFRHRRYQVARILQEHCWCIGHFQIGNSLIFSGCG</sequence>